<sequence>MIERVRVSNINQINKIALVASGLNSDVGIHDANGQIADAKSLLGLLRLDYSRPVEVVSENARALRACVQACAV</sequence>
<organism evidence="1 2">
    <name type="scientific">Candidatus Faecalibacterium faecipullorum</name>
    <dbReference type="NCBI Taxonomy" id="2838578"/>
    <lineage>
        <taxon>Bacteria</taxon>
        <taxon>Bacillati</taxon>
        <taxon>Bacillota</taxon>
        <taxon>Clostridia</taxon>
        <taxon>Eubacteriales</taxon>
        <taxon>Oscillospiraceae</taxon>
        <taxon>Faecalibacterium</taxon>
    </lineage>
</organism>
<evidence type="ECO:0000313" key="1">
    <source>
        <dbReference type="EMBL" id="HJB59588.1"/>
    </source>
</evidence>
<gene>
    <name evidence="1" type="ORF">H9771_08075</name>
</gene>
<dbReference type="Proteomes" id="UP000824211">
    <property type="component" value="Unassembled WGS sequence"/>
</dbReference>
<name>A0A9D2MGG3_9FIRM</name>
<accession>A0A9D2MGG3</accession>
<dbReference type="InterPro" id="IPR002114">
    <property type="entry name" value="PTS_HPr_Ser_P_site"/>
</dbReference>
<protein>
    <submittedName>
        <fullName evidence="1">Uncharacterized protein</fullName>
    </submittedName>
</protein>
<reference evidence="1" key="1">
    <citation type="journal article" date="2021" name="PeerJ">
        <title>Extensive microbial diversity within the chicken gut microbiome revealed by metagenomics and culture.</title>
        <authorList>
            <person name="Gilroy R."/>
            <person name="Ravi A."/>
            <person name="Getino M."/>
            <person name="Pursley I."/>
            <person name="Horton D.L."/>
            <person name="Alikhan N.F."/>
            <person name="Baker D."/>
            <person name="Gharbi K."/>
            <person name="Hall N."/>
            <person name="Watson M."/>
            <person name="Adriaenssens E.M."/>
            <person name="Foster-Nyarko E."/>
            <person name="Jarju S."/>
            <person name="Secka A."/>
            <person name="Antonio M."/>
            <person name="Oren A."/>
            <person name="Chaudhuri R.R."/>
            <person name="La Ragione R."/>
            <person name="Hildebrand F."/>
            <person name="Pallen M.J."/>
        </authorList>
    </citation>
    <scope>NUCLEOTIDE SEQUENCE</scope>
    <source>
        <strain evidence="1">ChiHjej9B8-13557</strain>
    </source>
</reference>
<reference evidence="1" key="2">
    <citation type="submission" date="2021-04" db="EMBL/GenBank/DDBJ databases">
        <authorList>
            <person name="Gilroy R."/>
        </authorList>
    </citation>
    <scope>NUCLEOTIDE SEQUENCE</scope>
    <source>
        <strain evidence="1">ChiHjej9B8-13557</strain>
    </source>
</reference>
<proteinExistence type="predicted"/>
<comment type="caution">
    <text evidence="1">The sequence shown here is derived from an EMBL/GenBank/DDBJ whole genome shotgun (WGS) entry which is preliminary data.</text>
</comment>
<dbReference type="PROSITE" id="PS00589">
    <property type="entry name" value="PTS_HPR_SER"/>
    <property type="match status" value="1"/>
</dbReference>
<evidence type="ECO:0000313" key="2">
    <source>
        <dbReference type="Proteomes" id="UP000824211"/>
    </source>
</evidence>
<dbReference type="AlphaFoldDB" id="A0A9D2MGG3"/>
<dbReference type="EMBL" id="DWXX01000144">
    <property type="protein sequence ID" value="HJB59588.1"/>
    <property type="molecule type" value="Genomic_DNA"/>
</dbReference>